<protein>
    <submittedName>
        <fullName evidence="1">Uncharacterized protein</fullName>
    </submittedName>
</protein>
<name>A0A1F6CEK6_9BACT</name>
<dbReference type="EMBL" id="MFKQ01000004">
    <property type="protein sequence ID" value="OGG47616.1"/>
    <property type="molecule type" value="Genomic_DNA"/>
</dbReference>
<evidence type="ECO:0000313" key="1">
    <source>
        <dbReference type="EMBL" id="OGG47616.1"/>
    </source>
</evidence>
<comment type="caution">
    <text evidence="1">The sequence shown here is derived from an EMBL/GenBank/DDBJ whole genome shotgun (WGS) entry which is preliminary data.</text>
</comment>
<dbReference type="Proteomes" id="UP000178344">
    <property type="component" value="Unassembled WGS sequence"/>
</dbReference>
<dbReference type="AlphaFoldDB" id="A0A1F6CEK6"/>
<organism evidence="1 2">
    <name type="scientific">Candidatus Kaiserbacteria bacterium RIFCSPHIGHO2_01_FULL_49_13</name>
    <dbReference type="NCBI Taxonomy" id="1798477"/>
    <lineage>
        <taxon>Bacteria</taxon>
        <taxon>Candidatus Kaiseribacteriota</taxon>
    </lineage>
</organism>
<reference evidence="1 2" key="1">
    <citation type="journal article" date="2016" name="Nat. Commun.">
        <title>Thousands of microbial genomes shed light on interconnected biogeochemical processes in an aquifer system.</title>
        <authorList>
            <person name="Anantharaman K."/>
            <person name="Brown C.T."/>
            <person name="Hug L.A."/>
            <person name="Sharon I."/>
            <person name="Castelle C.J."/>
            <person name="Probst A.J."/>
            <person name="Thomas B.C."/>
            <person name="Singh A."/>
            <person name="Wilkins M.J."/>
            <person name="Karaoz U."/>
            <person name="Brodie E.L."/>
            <person name="Williams K.H."/>
            <person name="Hubbard S.S."/>
            <person name="Banfield J.F."/>
        </authorList>
    </citation>
    <scope>NUCLEOTIDE SEQUENCE [LARGE SCALE GENOMIC DNA]</scope>
</reference>
<sequence>MPSSRQNPKTTSVTMNLTDEDFENCDLVKNFFKLKNRAESVSRALALLAFFVKEKQKDSDLEILLEKEDFKLYQVNLWNPESEIKITLH</sequence>
<evidence type="ECO:0000313" key="2">
    <source>
        <dbReference type="Proteomes" id="UP000178344"/>
    </source>
</evidence>
<gene>
    <name evidence="1" type="ORF">A2671_01675</name>
</gene>
<accession>A0A1F6CEK6</accession>
<proteinExistence type="predicted"/>